<evidence type="ECO:0000313" key="1">
    <source>
        <dbReference type="EMBL" id="KAL0386631.1"/>
    </source>
</evidence>
<reference evidence="1" key="2">
    <citation type="journal article" date="2024" name="Plant">
        <title>Genomic evolution and insights into agronomic trait innovations of Sesamum species.</title>
        <authorList>
            <person name="Miao H."/>
            <person name="Wang L."/>
            <person name="Qu L."/>
            <person name="Liu H."/>
            <person name="Sun Y."/>
            <person name="Le M."/>
            <person name="Wang Q."/>
            <person name="Wei S."/>
            <person name="Zheng Y."/>
            <person name="Lin W."/>
            <person name="Duan Y."/>
            <person name="Cao H."/>
            <person name="Xiong S."/>
            <person name="Wang X."/>
            <person name="Wei L."/>
            <person name="Li C."/>
            <person name="Ma Q."/>
            <person name="Ju M."/>
            <person name="Zhao R."/>
            <person name="Li G."/>
            <person name="Mu C."/>
            <person name="Tian Q."/>
            <person name="Mei H."/>
            <person name="Zhang T."/>
            <person name="Gao T."/>
            <person name="Zhang H."/>
        </authorList>
    </citation>
    <scope>NUCLEOTIDE SEQUENCE</scope>
    <source>
        <strain evidence="1">KEN1</strain>
    </source>
</reference>
<reference evidence="1" key="1">
    <citation type="submission" date="2020-06" db="EMBL/GenBank/DDBJ databases">
        <authorList>
            <person name="Li T."/>
            <person name="Hu X."/>
            <person name="Zhang T."/>
            <person name="Song X."/>
            <person name="Zhang H."/>
            <person name="Dai N."/>
            <person name="Sheng W."/>
            <person name="Hou X."/>
            <person name="Wei L."/>
        </authorList>
    </citation>
    <scope>NUCLEOTIDE SEQUENCE</scope>
    <source>
        <strain evidence="1">KEN1</strain>
        <tissue evidence="1">Leaf</tissue>
    </source>
</reference>
<accession>A0AAW2S2A3</accession>
<organism evidence="1">
    <name type="scientific">Sesamum latifolium</name>
    <dbReference type="NCBI Taxonomy" id="2727402"/>
    <lineage>
        <taxon>Eukaryota</taxon>
        <taxon>Viridiplantae</taxon>
        <taxon>Streptophyta</taxon>
        <taxon>Embryophyta</taxon>
        <taxon>Tracheophyta</taxon>
        <taxon>Spermatophyta</taxon>
        <taxon>Magnoliopsida</taxon>
        <taxon>eudicotyledons</taxon>
        <taxon>Gunneridae</taxon>
        <taxon>Pentapetalae</taxon>
        <taxon>asterids</taxon>
        <taxon>lamiids</taxon>
        <taxon>Lamiales</taxon>
        <taxon>Pedaliaceae</taxon>
        <taxon>Sesamum</taxon>
    </lineage>
</organism>
<name>A0AAW2S2A3_9LAMI</name>
<dbReference type="AlphaFoldDB" id="A0AAW2S2A3"/>
<comment type="caution">
    <text evidence="1">The sequence shown here is derived from an EMBL/GenBank/DDBJ whole genome shotgun (WGS) entry which is preliminary data.</text>
</comment>
<sequence>MGFLPVKAGRVLYEHLRSRLETLGGRRCKPVATIVRNPYHLRRVVDRFDHCPDDCSLVAPEVHKRNWAPCQVFCAIGRNNIVEVDANYESCPTSIDEVLFCHSASYSDSEGLQANNRYGPMVLDRPTGQRESGECVTPLLHTGIEGAREAEYIHSFAIMCNAYVPKPRLTVSMTRESAVGLWRAVVRTGAGFPLIALVVVEREMVEIISLVYFYLGSNLIVGCTRK</sequence>
<protein>
    <submittedName>
        <fullName evidence="1">Uncharacterized protein</fullName>
    </submittedName>
</protein>
<dbReference type="EMBL" id="JACGWN010000089">
    <property type="protein sequence ID" value="KAL0386631.1"/>
    <property type="molecule type" value="Genomic_DNA"/>
</dbReference>
<gene>
    <name evidence="1" type="ORF">Slati_4590000</name>
</gene>
<proteinExistence type="predicted"/>